<dbReference type="Pfam" id="PF04466">
    <property type="entry name" value="Terminase_3"/>
    <property type="match status" value="1"/>
</dbReference>
<dbReference type="InterPro" id="IPR035412">
    <property type="entry name" value="Terminase_L_N"/>
</dbReference>
<dbReference type="Gene3D" id="3.40.50.300">
    <property type="entry name" value="P-loop containing nucleotide triphosphate hydrolases"/>
    <property type="match status" value="1"/>
</dbReference>
<keyword evidence="3" id="KW-1185">Reference proteome</keyword>
<dbReference type="RefSeq" id="WP_166269874.1">
    <property type="nucleotide sequence ID" value="NZ_CP048029.1"/>
</dbReference>
<protein>
    <recommendedName>
        <fullName evidence="1">Phage terminase large subunit N-terminal domain-containing protein</fullName>
    </recommendedName>
</protein>
<dbReference type="AlphaFoldDB" id="A0A6G7VAQ9"/>
<organism evidence="2 3">
    <name type="scientific">Caldichromatium japonicum</name>
    <dbReference type="NCBI Taxonomy" id="2699430"/>
    <lineage>
        <taxon>Bacteria</taxon>
        <taxon>Pseudomonadati</taxon>
        <taxon>Pseudomonadota</taxon>
        <taxon>Gammaproteobacteria</taxon>
        <taxon>Chromatiales</taxon>
        <taxon>Chromatiaceae</taxon>
        <taxon>Caldichromatium</taxon>
    </lineage>
</organism>
<proteinExistence type="predicted"/>
<feature type="domain" description="Phage terminase large subunit N-terminal" evidence="1">
    <location>
        <begin position="52"/>
        <end position="101"/>
    </location>
</feature>
<dbReference type="EMBL" id="CP048029">
    <property type="protein sequence ID" value="QIK37101.1"/>
    <property type="molecule type" value="Genomic_DNA"/>
</dbReference>
<evidence type="ECO:0000313" key="3">
    <source>
        <dbReference type="Proteomes" id="UP000502699"/>
    </source>
</evidence>
<dbReference type="KEGG" id="cjap:GWK36_02770"/>
<dbReference type="InterPro" id="IPR027417">
    <property type="entry name" value="P-loop_NTPase"/>
</dbReference>
<name>A0A6G7VAQ9_9GAMM</name>
<sequence length="114" mass="12992">MSTPAIRRAQHIAILQARAEQELRRRARARARGDNLGIQLPPWASEFQRPARYKVAWGGRGSAKSHTFARMLLMHAAERPMRILCARELQISIKDSVHRKIFGDGPAVMRAIRK</sequence>
<dbReference type="Proteomes" id="UP000502699">
    <property type="component" value="Chromosome"/>
</dbReference>
<evidence type="ECO:0000259" key="1">
    <source>
        <dbReference type="Pfam" id="PF04466"/>
    </source>
</evidence>
<gene>
    <name evidence="2" type="ORF">GWK36_02770</name>
</gene>
<evidence type="ECO:0000313" key="2">
    <source>
        <dbReference type="EMBL" id="QIK37101.1"/>
    </source>
</evidence>
<accession>A0A6G7VAQ9</accession>
<reference evidence="3" key="1">
    <citation type="submission" date="2020-01" db="EMBL/GenBank/DDBJ databases">
        <title>Caldichromatium gen. nov., sp. nov., a thermophilic purple sulfur bacterium member of the family Chromatiaceae isolated from Nakabusa hot spring, Japan.</title>
        <authorList>
            <person name="Saini M.K."/>
            <person name="Hanada S."/>
            <person name="Tank M."/>
        </authorList>
    </citation>
    <scope>NUCLEOTIDE SEQUENCE [LARGE SCALE GENOMIC DNA]</scope>
    <source>
        <strain evidence="3">No.7</strain>
    </source>
</reference>